<dbReference type="EMBL" id="AP002872">
    <property type="protein sequence ID" value="BAD61251.1"/>
    <property type="molecule type" value="Genomic_DNA"/>
</dbReference>
<evidence type="ECO:0000313" key="1">
    <source>
        <dbReference type="EMBL" id="BAD61251.1"/>
    </source>
</evidence>
<reference evidence="1" key="1">
    <citation type="journal article" date="2002" name="Nature">
        <title>The genome sequence and structure of rice chromosome 1.</title>
        <authorList>
            <person name="Sasaki T."/>
            <person name="Matsumoto T."/>
            <person name="Yamamoto K."/>
            <person name="Sakata K."/>
            <person name="Baba T."/>
            <person name="Katayose Y."/>
            <person name="Wu J."/>
            <person name="Niimura Y."/>
            <person name="Cheng Z."/>
            <person name="Nagamura Y."/>
            <person name="Antonio B.A."/>
            <person name="Kanamori H."/>
            <person name="Hosokawa S."/>
            <person name="Masukawa M."/>
            <person name="Arikawa K."/>
            <person name="Chiden Y."/>
            <person name="Hayashi M."/>
            <person name="Okamoto M."/>
            <person name="Ando T."/>
            <person name="Aoki H."/>
            <person name="Arita K."/>
            <person name="Hamada M."/>
            <person name="Harada C."/>
            <person name="Hijishita S."/>
            <person name="Honda M."/>
            <person name="Ichikawa Y."/>
            <person name="Idonuma A."/>
            <person name="Iijima M."/>
            <person name="Ikeda M."/>
            <person name="Ikeno M."/>
            <person name="Itoh S."/>
            <person name="Itoh T."/>
            <person name="Itoh Y."/>
            <person name="Itoh Y."/>
            <person name="Iwabuchi A."/>
            <person name="Kamiya K."/>
            <person name="Karasawa W."/>
            <person name="Katagiri S."/>
            <person name="Kikuta A."/>
            <person name="Kobayashi N."/>
            <person name="Kono I."/>
            <person name="Machita K."/>
            <person name="Maehara T."/>
            <person name="Mizuno H."/>
            <person name="Mizubayashi T."/>
            <person name="Mukai Y."/>
            <person name="Nagasaki H."/>
            <person name="Nakashima M."/>
            <person name="Nakama Y."/>
            <person name="Nakamichi Y."/>
            <person name="Nakamura M."/>
            <person name="Namiki N."/>
            <person name="Negishi M."/>
            <person name="Ohta I."/>
            <person name="Ono N."/>
            <person name="Saji S."/>
            <person name="Sakai K."/>
            <person name="Shibata M."/>
            <person name="Shimokawa T."/>
            <person name="Shomura A."/>
            <person name="Song J."/>
            <person name="Takazaki Y."/>
            <person name="Terasawa K."/>
            <person name="Tsuji K."/>
            <person name="Waki K."/>
            <person name="Yamagata H."/>
            <person name="Yamane H."/>
            <person name="Yoshiki S."/>
            <person name="Yoshihara R."/>
            <person name="Yukawa K."/>
            <person name="Zhong H."/>
            <person name="Iwama H."/>
            <person name="Endo T."/>
            <person name="Ito H."/>
            <person name="Hahn J.H."/>
            <person name="Kim H.I."/>
            <person name="Eun M.Y."/>
            <person name="Yano M."/>
            <person name="Jiang J."/>
            <person name="Gojobori T."/>
        </authorList>
    </citation>
    <scope>NUCLEOTIDE SEQUENCE [LARGE SCALE GENOMIC DNA]</scope>
</reference>
<sequence length="109" mass="12092">MLYAAVIDSESLAARDRHLHVARPDSRIRSHAQPSDCISTRHRRLIQHIRRVTAADLRPDLLPAAPKPLYPLRLHMSRLRGHLVGSIIGGEEAWRWCRGSSAGGGTSST</sequence>
<accession>Q5ZDN7</accession>
<name>Q5ZDN7_ORYSJ</name>
<dbReference type="AlphaFoldDB" id="Q5ZDN7"/>
<protein>
    <submittedName>
        <fullName evidence="1">Uncharacterized protein P0416D03.13</fullName>
    </submittedName>
</protein>
<dbReference type="Proteomes" id="UP000817658">
    <property type="component" value="Chromosome 1"/>
</dbReference>
<organism evidence="1">
    <name type="scientific">Oryza sativa subsp. japonica</name>
    <name type="common">Rice</name>
    <dbReference type="NCBI Taxonomy" id="39947"/>
    <lineage>
        <taxon>Eukaryota</taxon>
        <taxon>Viridiplantae</taxon>
        <taxon>Streptophyta</taxon>
        <taxon>Embryophyta</taxon>
        <taxon>Tracheophyta</taxon>
        <taxon>Spermatophyta</taxon>
        <taxon>Magnoliopsida</taxon>
        <taxon>Liliopsida</taxon>
        <taxon>Poales</taxon>
        <taxon>Poaceae</taxon>
        <taxon>BOP clade</taxon>
        <taxon>Oryzoideae</taxon>
        <taxon>Oryzeae</taxon>
        <taxon>Oryzinae</taxon>
        <taxon>Oryza</taxon>
        <taxon>Oryza sativa</taxon>
    </lineage>
</organism>
<gene>
    <name evidence="1" type="primary">P0416D03.13</name>
</gene>
<proteinExistence type="predicted"/>